<evidence type="ECO:0000256" key="4">
    <source>
        <dbReference type="PROSITE-ProRule" id="PRU00433"/>
    </source>
</evidence>
<reference evidence="8" key="1">
    <citation type="submission" date="2016-10" db="EMBL/GenBank/DDBJ databases">
        <authorList>
            <person name="Varghese N."/>
            <person name="Submissions S."/>
        </authorList>
    </citation>
    <scope>NUCLEOTIDE SEQUENCE [LARGE SCALE GENOMIC DNA]</scope>
    <source>
        <strain evidence="8">CGMCC 1.9227</strain>
    </source>
</reference>
<dbReference type="Proteomes" id="UP000198596">
    <property type="component" value="Unassembled WGS sequence"/>
</dbReference>
<keyword evidence="5" id="KW-0732">Signal</keyword>
<dbReference type="Pfam" id="PF13442">
    <property type="entry name" value="Cytochrome_CBB3"/>
    <property type="match status" value="1"/>
</dbReference>
<feature type="signal peptide" evidence="5">
    <location>
        <begin position="1"/>
        <end position="24"/>
    </location>
</feature>
<proteinExistence type="predicted"/>
<dbReference type="GO" id="GO:0046872">
    <property type="term" value="F:metal ion binding"/>
    <property type="evidence" value="ECO:0007669"/>
    <property type="project" value="UniProtKB-KW"/>
</dbReference>
<name>A0A1I1ZHC0_9FLAO</name>
<sequence>MKSVYKITLLFGFTILVSSCHNNAAPNYQYFPNMYESVGYETYAESNAFKNGKEGQLPAEGSLDRGTEPYEYENSTAGYELAKANLKSPLDSLSRDAEKGAALFEIYCISCHGASGNGKGKLVEREKFLGVPSYKDRVITEGSIFHVITYGLNSMGSHANQLSADERWLVTDYVLKLKSEL</sequence>
<dbReference type="STRING" id="935223.SAMN04488131_101340"/>
<feature type="chain" id="PRO_5011698647" evidence="5">
    <location>
        <begin position="25"/>
        <end position="181"/>
    </location>
</feature>
<evidence type="ECO:0000256" key="5">
    <source>
        <dbReference type="SAM" id="SignalP"/>
    </source>
</evidence>
<dbReference type="PANTHER" id="PTHR40394">
    <property type="entry name" value="LIPOPROTEIN-RELATED"/>
    <property type="match status" value="1"/>
</dbReference>
<evidence type="ECO:0000256" key="3">
    <source>
        <dbReference type="ARBA" id="ARBA00023004"/>
    </source>
</evidence>
<evidence type="ECO:0000313" key="7">
    <source>
        <dbReference type="EMBL" id="SFE30738.1"/>
    </source>
</evidence>
<evidence type="ECO:0000256" key="1">
    <source>
        <dbReference type="ARBA" id="ARBA00022617"/>
    </source>
</evidence>
<keyword evidence="1 4" id="KW-0349">Heme</keyword>
<dbReference type="GO" id="GO:0009055">
    <property type="term" value="F:electron transfer activity"/>
    <property type="evidence" value="ECO:0007669"/>
    <property type="project" value="InterPro"/>
</dbReference>
<dbReference type="SUPFAM" id="SSF46626">
    <property type="entry name" value="Cytochrome c"/>
    <property type="match status" value="1"/>
</dbReference>
<keyword evidence="8" id="KW-1185">Reference proteome</keyword>
<evidence type="ECO:0000256" key="2">
    <source>
        <dbReference type="ARBA" id="ARBA00022723"/>
    </source>
</evidence>
<dbReference type="PANTHER" id="PTHR40394:SF2">
    <property type="entry name" value="QUINOL:CYTOCHROME C OXIDOREDUCTASE MEMBRANE PROTEIN"/>
    <property type="match status" value="1"/>
</dbReference>
<dbReference type="RefSeq" id="WP_091202940.1">
    <property type="nucleotide sequence ID" value="NZ_FONQ01000001.1"/>
</dbReference>
<keyword evidence="2 4" id="KW-0479">Metal-binding</keyword>
<evidence type="ECO:0000259" key="6">
    <source>
        <dbReference type="PROSITE" id="PS51007"/>
    </source>
</evidence>
<dbReference type="PROSITE" id="PS51257">
    <property type="entry name" value="PROKAR_LIPOPROTEIN"/>
    <property type="match status" value="1"/>
</dbReference>
<protein>
    <submittedName>
        <fullName evidence="7">Quinol:cytochrome c oxidoreductase monoheme cytochrome subunit</fullName>
    </submittedName>
</protein>
<dbReference type="InterPro" id="IPR036909">
    <property type="entry name" value="Cyt_c-like_dom_sf"/>
</dbReference>
<dbReference type="InterPro" id="IPR009056">
    <property type="entry name" value="Cyt_c-like_dom"/>
</dbReference>
<dbReference type="OrthoDB" id="9796771at2"/>
<organism evidence="7 8">
    <name type="scientific">Flavobacterium xueshanense</name>
    <dbReference type="NCBI Taxonomy" id="935223"/>
    <lineage>
        <taxon>Bacteria</taxon>
        <taxon>Pseudomonadati</taxon>
        <taxon>Bacteroidota</taxon>
        <taxon>Flavobacteriia</taxon>
        <taxon>Flavobacteriales</taxon>
        <taxon>Flavobacteriaceae</taxon>
        <taxon>Flavobacterium</taxon>
    </lineage>
</organism>
<evidence type="ECO:0000313" key="8">
    <source>
        <dbReference type="Proteomes" id="UP000198596"/>
    </source>
</evidence>
<feature type="domain" description="Cytochrome c" evidence="6">
    <location>
        <begin position="95"/>
        <end position="178"/>
    </location>
</feature>
<dbReference type="EMBL" id="FONQ01000001">
    <property type="protein sequence ID" value="SFE30738.1"/>
    <property type="molecule type" value="Genomic_DNA"/>
</dbReference>
<dbReference type="PROSITE" id="PS51007">
    <property type="entry name" value="CYTC"/>
    <property type="match status" value="1"/>
</dbReference>
<accession>A0A1I1ZHC0</accession>
<dbReference type="AlphaFoldDB" id="A0A1I1ZHC0"/>
<gene>
    <name evidence="7" type="ORF">SAMN04488131_101340</name>
</gene>
<dbReference type="Gene3D" id="1.10.760.10">
    <property type="entry name" value="Cytochrome c-like domain"/>
    <property type="match status" value="1"/>
</dbReference>
<dbReference type="GO" id="GO:0020037">
    <property type="term" value="F:heme binding"/>
    <property type="evidence" value="ECO:0007669"/>
    <property type="project" value="InterPro"/>
</dbReference>
<keyword evidence="3 4" id="KW-0408">Iron</keyword>